<proteinExistence type="predicted"/>
<dbReference type="Pfam" id="PF13635">
    <property type="entry name" value="DUF4143"/>
    <property type="match status" value="1"/>
</dbReference>
<feature type="non-terminal residue" evidence="2">
    <location>
        <position position="1"/>
    </location>
</feature>
<dbReference type="InterPro" id="IPR025420">
    <property type="entry name" value="DUF4143"/>
</dbReference>
<organism evidence="2">
    <name type="scientific">uncultured Thiotrichaceae bacterium</name>
    <dbReference type="NCBI Taxonomy" id="298394"/>
    <lineage>
        <taxon>Bacteria</taxon>
        <taxon>Pseudomonadati</taxon>
        <taxon>Pseudomonadota</taxon>
        <taxon>Gammaproteobacteria</taxon>
        <taxon>Thiotrichales</taxon>
        <taxon>Thiotrichaceae</taxon>
        <taxon>environmental samples</taxon>
    </lineage>
</organism>
<accession>A0A6S6STA1</accession>
<dbReference type="PANTHER" id="PTHR43566:SF2">
    <property type="entry name" value="DUF4143 DOMAIN-CONTAINING PROTEIN"/>
    <property type="match status" value="1"/>
</dbReference>
<gene>
    <name evidence="2" type="ORF">HELGO_WM41830</name>
</gene>
<reference evidence="2" key="1">
    <citation type="submission" date="2020-01" db="EMBL/GenBank/DDBJ databases">
        <authorList>
            <person name="Meier V. D."/>
            <person name="Meier V D."/>
        </authorList>
    </citation>
    <scope>NUCLEOTIDE SEQUENCE</scope>
    <source>
        <strain evidence="2">HLG_WM_MAG_08</strain>
    </source>
</reference>
<dbReference type="PANTHER" id="PTHR43566">
    <property type="entry name" value="CONSERVED PROTEIN"/>
    <property type="match status" value="1"/>
</dbReference>
<protein>
    <submittedName>
        <fullName evidence="2">ATPase component BioM of energizing module of biotin ECF transporter</fullName>
    </submittedName>
</protein>
<dbReference type="EMBL" id="CACVAV010000223">
    <property type="protein sequence ID" value="CAA6813769.1"/>
    <property type="molecule type" value="Genomic_DNA"/>
</dbReference>
<evidence type="ECO:0000313" key="2">
    <source>
        <dbReference type="EMBL" id="CAA6813769.1"/>
    </source>
</evidence>
<evidence type="ECO:0000259" key="1">
    <source>
        <dbReference type="Pfam" id="PF13635"/>
    </source>
</evidence>
<sequence length="297" mass="33565">HMARVELWPLSLTEIQGEAFNLIDYLLVGDFSSQQVFPELGREQLAQILLDGGYPEVQGKSQRGKSIWFKSYLQGRLLKDFETLYATRGDYHGKLEALIPYLAGLTGNLLKYASVANDLAQNDKIIKSYIEALEWMFIIHRIHPFVKNSAKRQTIGMPKLHFVDTGLACYLLGIRSSRQLSTSTIYGALLESFVYMECVKHLTWANEEVRIYHFRDKQKNEVDLVLECDGGRLIGIEVKASASVSESDFRGLAKFADFVGDRLESGLVFYGGARVLSFLVAGRRFYAVPFSVLFGRP</sequence>
<dbReference type="AlphaFoldDB" id="A0A6S6STA1"/>
<name>A0A6S6STA1_9GAMM</name>
<feature type="domain" description="DUF4143" evidence="1">
    <location>
        <begin position="90"/>
        <end position="241"/>
    </location>
</feature>